<dbReference type="InterPro" id="IPR009056">
    <property type="entry name" value="Cyt_c-like_dom"/>
</dbReference>
<evidence type="ECO:0000256" key="3">
    <source>
        <dbReference type="PROSITE-ProRule" id="PRU00433"/>
    </source>
</evidence>
<dbReference type="GO" id="GO:0009055">
    <property type="term" value="F:electron transfer activity"/>
    <property type="evidence" value="ECO:0007669"/>
    <property type="project" value="InterPro"/>
</dbReference>
<keyword evidence="6" id="KW-1185">Reference proteome</keyword>
<feature type="domain" description="Cytochrome c" evidence="4">
    <location>
        <begin position="95"/>
        <end position="179"/>
    </location>
</feature>
<dbReference type="PROSITE" id="PS51007">
    <property type="entry name" value="CYTC"/>
    <property type="match status" value="1"/>
</dbReference>
<name>A0A1Q2SK90_9GAMM</name>
<organism evidence="5 6">
    <name type="scientific">Candidatus Nitrosoglobus terrae</name>
    <dbReference type="NCBI Taxonomy" id="1630141"/>
    <lineage>
        <taxon>Bacteria</taxon>
        <taxon>Pseudomonadati</taxon>
        <taxon>Pseudomonadota</taxon>
        <taxon>Gammaproteobacteria</taxon>
        <taxon>Chromatiales</taxon>
        <taxon>Chromatiaceae</taxon>
        <taxon>Candidatus Nitrosoglobus</taxon>
    </lineage>
</organism>
<proteinExistence type="predicted"/>
<dbReference type="InterPro" id="IPR047758">
    <property type="entry name" value="CytoC_perox"/>
</dbReference>
<evidence type="ECO:0000313" key="5">
    <source>
        <dbReference type="EMBL" id="BAW79561.1"/>
    </source>
</evidence>
<dbReference type="EMBL" id="AP014836">
    <property type="protein sequence ID" value="BAW79561.1"/>
    <property type="molecule type" value="Genomic_DNA"/>
</dbReference>
<dbReference type="KEGG" id="ntt:TAO_0191"/>
<keyword evidence="3" id="KW-0349">Heme</keyword>
<gene>
    <name evidence="5" type="ORF">TAO_0191</name>
</gene>
<keyword evidence="2 3" id="KW-0408">Iron</keyword>
<dbReference type="GO" id="GO:0020037">
    <property type="term" value="F:heme binding"/>
    <property type="evidence" value="ECO:0007669"/>
    <property type="project" value="InterPro"/>
</dbReference>
<evidence type="ECO:0000256" key="1">
    <source>
        <dbReference type="ARBA" id="ARBA00022723"/>
    </source>
</evidence>
<sequence>MPIPIAVRLQLSKILFGDSYKTVKYLDQGWNVSDSLWFYTITQGSDLMPYDFFMVLEKTGETKLFRSNENMNFYRYLPQKATSTNPDALPVGWVKDDYRGKEYIGLTCAACHTGQINYNGVGIRIDGGPASADMEKIMEGLSAALKYVRKHEEARVRFVKDVLARGNYKSEGEVLSREI</sequence>
<dbReference type="NCBIfam" id="NF040606">
    <property type="entry name" value="CytoC_perox"/>
    <property type="match status" value="1"/>
</dbReference>
<keyword evidence="1 3" id="KW-0479">Metal-binding</keyword>
<accession>A0A1Q2SK90</accession>
<protein>
    <submittedName>
        <fullName evidence="5">Ribonuclease E</fullName>
    </submittedName>
</protein>
<evidence type="ECO:0000313" key="6">
    <source>
        <dbReference type="Proteomes" id="UP000243679"/>
    </source>
</evidence>
<evidence type="ECO:0000259" key="4">
    <source>
        <dbReference type="PROSITE" id="PS51007"/>
    </source>
</evidence>
<reference evidence="5 6" key="1">
    <citation type="journal article" date="2017" name="ISME J.">
        <title>An acid-tolerant ammonia-oxidizing ?-proteobacterium from soil.</title>
        <authorList>
            <person name="Hayatsu M."/>
            <person name="Tago K."/>
            <person name="Uchiyama I."/>
            <person name="Toyoda A."/>
            <person name="Wang Y."/>
            <person name="Shimomura Y."/>
            <person name="Okubo T."/>
            <person name="Kurisu F."/>
            <person name="Hirono Y."/>
            <person name="Nonaka K."/>
            <person name="Akiyama H."/>
            <person name="Itoh T."/>
            <person name="Takami H."/>
        </authorList>
    </citation>
    <scope>NUCLEOTIDE SEQUENCE [LARGE SCALE GENOMIC DNA]</scope>
    <source>
        <strain evidence="5 6">TAO100</strain>
    </source>
</reference>
<evidence type="ECO:0000256" key="2">
    <source>
        <dbReference type="ARBA" id="ARBA00023004"/>
    </source>
</evidence>
<dbReference type="Proteomes" id="UP000243679">
    <property type="component" value="Chromosome"/>
</dbReference>
<dbReference type="GO" id="GO:0046872">
    <property type="term" value="F:metal ion binding"/>
    <property type="evidence" value="ECO:0007669"/>
    <property type="project" value="UniProtKB-KW"/>
</dbReference>
<dbReference type="AlphaFoldDB" id="A0A1Q2SK90"/>